<keyword evidence="1" id="KW-0472">Membrane</keyword>
<keyword evidence="3" id="KW-1185">Reference proteome</keyword>
<gene>
    <name evidence="2" type="ORF">PECAL_3P20780</name>
</gene>
<reference evidence="2" key="1">
    <citation type="submission" date="2021-11" db="EMBL/GenBank/DDBJ databases">
        <authorList>
            <consortium name="Genoscope - CEA"/>
            <person name="William W."/>
        </authorList>
    </citation>
    <scope>NUCLEOTIDE SEQUENCE</scope>
</reference>
<proteinExistence type="predicted"/>
<dbReference type="EMBL" id="CAKKNE010000003">
    <property type="protein sequence ID" value="CAH0372102.1"/>
    <property type="molecule type" value="Genomic_DNA"/>
</dbReference>
<evidence type="ECO:0000313" key="2">
    <source>
        <dbReference type="EMBL" id="CAH0372102.1"/>
    </source>
</evidence>
<evidence type="ECO:0000313" key="3">
    <source>
        <dbReference type="Proteomes" id="UP000789595"/>
    </source>
</evidence>
<sequence>MAYGAFARPRRGDVEAPAEERRRRFERTGIAAAGLCIFLLVVAMFVNAHNRRTAAFVAETHSDVVLLACAGSRPRTAAEYVDCDSTRAALFARAASHERAVLLSGEPPATAALDALSELPEAWDVALFDPAACPKTGGPVRRCLWPDGSNCGEVAYARWAQCEDVSGGAIAGTIAVHGSSAMKVLRGDAADLVAYVLIS</sequence>
<keyword evidence="1" id="KW-0812">Transmembrane</keyword>
<name>A0A8J2SRE0_9STRA</name>
<dbReference type="Proteomes" id="UP000789595">
    <property type="component" value="Unassembled WGS sequence"/>
</dbReference>
<feature type="transmembrane region" description="Helical" evidence="1">
    <location>
        <begin position="29"/>
        <end position="46"/>
    </location>
</feature>
<comment type="caution">
    <text evidence="2">The sequence shown here is derived from an EMBL/GenBank/DDBJ whole genome shotgun (WGS) entry which is preliminary data.</text>
</comment>
<accession>A0A8J2SRE0</accession>
<keyword evidence="1" id="KW-1133">Transmembrane helix</keyword>
<evidence type="ECO:0000256" key="1">
    <source>
        <dbReference type="SAM" id="Phobius"/>
    </source>
</evidence>
<protein>
    <submittedName>
        <fullName evidence="2">Uncharacterized protein</fullName>
    </submittedName>
</protein>
<dbReference type="AlphaFoldDB" id="A0A8J2SRE0"/>
<organism evidence="2 3">
    <name type="scientific">Pelagomonas calceolata</name>
    <dbReference type="NCBI Taxonomy" id="35677"/>
    <lineage>
        <taxon>Eukaryota</taxon>
        <taxon>Sar</taxon>
        <taxon>Stramenopiles</taxon>
        <taxon>Ochrophyta</taxon>
        <taxon>Pelagophyceae</taxon>
        <taxon>Pelagomonadales</taxon>
        <taxon>Pelagomonadaceae</taxon>
        <taxon>Pelagomonas</taxon>
    </lineage>
</organism>